<dbReference type="GO" id="GO:0008173">
    <property type="term" value="F:RNA methyltransferase activity"/>
    <property type="evidence" value="ECO:0007669"/>
    <property type="project" value="InterPro"/>
</dbReference>
<dbReference type="GO" id="GO:0006355">
    <property type="term" value="P:regulation of DNA-templated transcription"/>
    <property type="evidence" value="ECO:0007669"/>
    <property type="project" value="InterPro"/>
</dbReference>
<dbReference type="PRINTS" id="PR02008">
    <property type="entry name" value="RCMTFAMILY"/>
</dbReference>
<dbReference type="GO" id="GO:0001510">
    <property type="term" value="P:RNA methylation"/>
    <property type="evidence" value="ECO:0007669"/>
    <property type="project" value="InterPro"/>
</dbReference>
<dbReference type="SUPFAM" id="SSF48013">
    <property type="entry name" value="NusB-like"/>
    <property type="match status" value="1"/>
</dbReference>
<organism evidence="7 8">
    <name type="scientific">Aestuariivirga litoralis</name>
    <dbReference type="NCBI Taxonomy" id="2650924"/>
    <lineage>
        <taxon>Bacteria</taxon>
        <taxon>Pseudomonadati</taxon>
        <taxon>Pseudomonadota</taxon>
        <taxon>Alphaproteobacteria</taxon>
        <taxon>Hyphomicrobiales</taxon>
        <taxon>Aestuariivirgaceae</taxon>
        <taxon>Aestuariivirga</taxon>
    </lineage>
</organism>
<evidence type="ECO:0000259" key="6">
    <source>
        <dbReference type="PROSITE" id="PS51686"/>
    </source>
</evidence>
<feature type="active site" description="Nucleophile" evidence="5">
    <location>
        <position position="367"/>
    </location>
</feature>
<dbReference type="GO" id="GO:0003723">
    <property type="term" value="F:RNA binding"/>
    <property type="evidence" value="ECO:0007669"/>
    <property type="project" value="UniProtKB-UniRule"/>
</dbReference>
<feature type="domain" description="SAM-dependent MTase RsmB/NOP-type" evidence="6">
    <location>
        <begin position="142"/>
        <end position="434"/>
    </location>
</feature>
<dbReference type="AlphaFoldDB" id="A0A2W2BMF9"/>
<dbReference type="PROSITE" id="PS51686">
    <property type="entry name" value="SAM_MT_RSMB_NOP"/>
    <property type="match status" value="1"/>
</dbReference>
<dbReference type="Proteomes" id="UP000248795">
    <property type="component" value="Unassembled WGS sequence"/>
</dbReference>
<dbReference type="Pfam" id="PF01029">
    <property type="entry name" value="NusB"/>
    <property type="match status" value="1"/>
</dbReference>
<name>A0A2W2BMF9_9HYPH</name>
<dbReference type="Gene3D" id="1.10.940.10">
    <property type="entry name" value="NusB-like"/>
    <property type="match status" value="1"/>
</dbReference>
<evidence type="ECO:0000256" key="3">
    <source>
        <dbReference type="ARBA" id="ARBA00022691"/>
    </source>
</evidence>
<dbReference type="Pfam" id="PF01189">
    <property type="entry name" value="Methyltr_RsmB-F"/>
    <property type="match status" value="1"/>
</dbReference>
<dbReference type="InterPro" id="IPR006027">
    <property type="entry name" value="NusB_RsmB_TIM44"/>
</dbReference>
<keyword evidence="8" id="KW-1185">Reference proteome</keyword>
<evidence type="ECO:0000256" key="2">
    <source>
        <dbReference type="ARBA" id="ARBA00022679"/>
    </source>
</evidence>
<dbReference type="InterPro" id="IPR029063">
    <property type="entry name" value="SAM-dependent_MTases_sf"/>
</dbReference>
<dbReference type="InterPro" id="IPR001678">
    <property type="entry name" value="MeTrfase_RsmB-F_NOP2_dom"/>
</dbReference>
<dbReference type="RefSeq" id="WP_111197855.1">
    <property type="nucleotide sequence ID" value="NZ_QKVK01000003.1"/>
</dbReference>
<dbReference type="InterPro" id="IPR035926">
    <property type="entry name" value="NusB-like_sf"/>
</dbReference>
<evidence type="ECO:0000256" key="5">
    <source>
        <dbReference type="PROSITE-ProRule" id="PRU01023"/>
    </source>
</evidence>
<comment type="similarity">
    <text evidence="5">Belongs to the class I-like SAM-binding methyltransferase superfamily. RsmB/NOP family.</text>
</comment>
<reference evidence="8" key="1">
    <citation type="submission" date="2018-06" db="EMBL/GenBank/DDBJ databases">
        <title>Aestuariibacter litoralis strain KCTC 52945T.</title>
        <authorList>
            <person name="Li X."/>
            <person name="Salam N."/>
            <person name="Li J.-L."/>
            <person name="Chen Y.-M."/>
            <person name="Yang Z.-W."/>
            <person name="Zhang L.-Y."/>
            <person name="Han M.-X."/>
            <person name="Xiao M."/>
            <person name="Li W.-J."/>
        </authorList>
    </citation>
    <scope>NUCLEOTIDE SEQUENCE [LARGE SCALE GENOMIC DNA]</scope>
    <source>
        <strain evidence="8">KCTC 52945</strain>
    </source>
</reference>
<sequence>MTSAAAHGLEVRRLAAQLLRTSVERRLTVEDAISGNREAQALELRDRAFLSSLLLTSFRHKGEIDAILAKLLDRPLPRKSGPARDILVLGVAQLLFLQLAPHAVIDLAVRCAKADRNALHFSGLVNAVLRKVAAGGAGLREGLDTPRLNTPDWLWTRWVKHYGADEARAIAMAHADRPGLDISFAGGVGDWRDVLGGALLPNGQLRLPAGHAAVPELPGFAEGSWWIQDAAATIPVRLLGEVQGKTILDLCAAPGGKTLQLAASGGEVTAVDLSEARLGRLRENLRRTGLAATILAADVLNPNLAGEWDAVLLDAPCSATGTIRRHPELPYLRDEAQVRELAGLQRRMLRRAAALTKPGGMLVYCSCSLEPEEGEMRIRGFLADTPGFEIVPASGNWLPQGAAKPEGWVRTLPSMRYGEAQGMDGFFAAALRRRA</sequence>
<dbReference type="SUPFAM" id="SSF53335">
    <property type="entry name" value="S-adenosyl-L-methionine-dependent methyltransferases"/>
    <property type="match status" value="1"/>
</dbReference>
<dbReference type="EMBL" id="QKVK01000003">
    <property type="protein sequence ID" value="PZF77419.1"/>
    <property type="molecule type" value="Genomic_DNA"/>
</dbReference>
<feature type="binding site" evidence="5">
    <location>
        <position position="272"/>
    </location>
    <ligand>
        <name>S-adenosyl-L-methionine</name>
        <dbReference type="ChEBI" id="CHEBI:59789"/>
    </ligand>
</feature>
<feature type="binding site" evidence="5">
    <location>
        <begin position="251"/>
        <end position="257"/>
    </location>
    <ligand>
        <name>S-adenosyl-L-methionine</name>
        <dbReference type="ChEBI" id="CHEBI:59789"/>
    </ligand>
</feature>
<accession>A0A2W2BMF9</accession>
<keyword evidence="1 5" id="KW-0489">Methyltransferase</keyword>
<dbReference type="Gene3D" id="3.40.50.150">
    <property type="entry name" value="Vaccinia Virus protein VP39"/>
    <property type="match status" value="1"/>
</dbReference>
<keyword evidence="4 5" id="KW-0694">RNA-binding</keyword>
<evidence type="ECO:0000313" key="8">
    <source>
        <dbReference type="Proteomes" id="UP000248795"/>
    </source>
</evidence>
<dbReference type="InterPro" id="IPR049560">
    <property type="entry name" value="MeTrfase_RsmB-F_NOP2_cat"/>
</dbReference>
<dbReference type="PANTHER" id="PTHR22807:SF61">
    <property type="entry name" value="NOL1_NOP2_SUN FAMILY PROTEIN _ ANTITERMINATION NUSB DOMAIN-CONTAINING PROTEIN"/>
    <property type="match status" value="1"/>
</dbReference>
<evidence type="ECO:0000256" key="1">
    <source>
        <dbReference type="ARBA" id="ARBA00022603"/>
    </source>
</evidence>
<keyword evidence="2 5" id="KW-0808">Transferase</keyword>
<gene>
    <name evidence="7" type="ORF">DK847_08850</name>
</gene>
<dbReference type="InterPro" id="IPR023267">
    <property type="entry name" value="RCMT"/>
</dbReference>
<proteinExistence type="inferred from homology"/>
<evidence type="ECO:0000256" key="4">
    <source>
        <dbReference type="ARBA" id="ARBA00022884"/>
    </source>
</evidence>
<comment type="caution">
    <text evidence="7">The sequence shown here is derived from an EMBL/GenBank/DDBJ whole genome shotgun (WGS) entry which is preliminary data.</text>
</comment>
<evidence type="ECO:0000313" key="7">
    <source>
        <dbReference type="EMBL" id="PZF77419.1"/>
    </source>
</evidence>
<keyword evidence="3 5" id="KW-0949">S-adenosyl-L-methionine</keyword>
<feature type="binding site" evidence="5">
    <location>
        <position position="298"/>
    </location>
    <ligand>
        <name>S-adenosyl-L-methionine</name>
        <dbReference type="ChEBI" id="CHEBI:59789"/>
    </ligand>
</feature>
<dbReference type="PANTHER" id="PTHR22807">
    <property type="entry name" value="NOP2 YEAST -RELATED NOL1/NOP2/FMU SUN DOMAIN-CONTAINING"/>
    <property type="match status" value="1"/>
</dbReference>
<feature type="binding site" evidence="5">
    <location>
        <position position="314"/>
    </location>
    <ligand>
        <name>S-adenosyl-L-methionine</name>
        <dbReference type="ChEBI" id="CHEBI:59789"/>
    </ligand>
</feature>
<dbReference type="CDD" id="cd02440">
    <property type="entry name" value="AdoMet_MTases"/>
    <property type="match status" value="1"/>
</dbReference>
<protein>
    <submittedName>
        <fullName evidence="7">MFS transporter</fullName>
    </submittedName>
</protein>